<organism evidence="3 4">
    <name type="scientific">Dichanthelium oligosanthes</name>
    <dbReference type="NCBI Taxonomy" id="888268"/>
    <lineage>
        <taxon>Eukaryota</taxon>
        <taxon>Viridiplantae</taxon>
        <taxon>Streptophyta</taxon>
        <taxon>Embryophyta</taxon>
        <taxon>Tracheophyta</taxon>
        <taxon>Spermatophyta</taxon>
        <taxon>Magnoliopsida</taxon>
        <taxon>Liliopsida</taxon>
        <taxon>Poales</taxon>
        <taxon>Poaceae</taxon>
        <taxon>PACMAD clade</taxon>
        <taxon>Panicoideae</taxon>
        <taxon>Panicodae</taxon>
        <taxon>Paniceae</taxon>
        <taxon>Dichantheliinae</taxon>
        <taxon>Dichanthelium</taxon>
    </lineage>
</organism>
<evidence type="ECO:0000256" key="1">
    <source>
        <dbReference type="SAM" id="SignalP"/>
    </source>
</evidence>
<protein>
    <recommendedName>
        <fullName evidence="2">Bifunctional inhibitor/plant lipid transfer protein/seed storage helical domain-containing protein</fullName>
    </recommendedName>
</protein>
<name>A0A1E5W981_9POAL</name>
<proteinExistence type="predicted"/>
<evidence type="ECO:0000313" key="3">
    <source>
        <dbReference type="EMBL" id="OEL33963.1"/>
    </source>
</evidence>
<dbReference type="InterPro" id="IPR016140">
    <property type="entry name" value="Bifunc_inhib/LTP/seed_store"/>
</dbReference>
<sequence length="154" mass="17740">MSLKVAFQLLAFAMIFTMFTPHQVWGEKECYREKELFKIKCMETTIISGPYVHPSQSCVNAVKKYDMVCICSIPAPEEEAEISVMKTLQLARECHKPIPVRSKCGSKYITLFNSKFRKGLCYIEVNYKYNMLYFLSLYSQTTAPTIDVLAQVHP</sequence>
<dbReference type="PANTHER" id="PTHR33286">
    <property type="entry name" value="BIFUNCTIONAL INHIBITOR/LIPID-TRANSFER PROTEIN/SEED STORAGE 2S ALBUMIN SUPERFAMILY PROTEIN"/>
    <property type="match status" value="1"/>
</dbReference>
<dbReference type="EMBL" id="LWDX02016985">
    <property type="protein sequence ID" value="OEL33963.1"/>
    <property type="molecule type" value="Genomic_DNA"/>
</dbReference>
<keyword evidence="4" id="KW-1185">Reference proteome</keyword>
<dbReference type="PANTHER" id="PTHR33286:SF44">
    <property type="entry name" value="5A2 PROTEIN"/>
    <property type="match status" value="1"/>
</dbReference>
<evidence type="ECO:0000313" key="4">
    <source>
        <dbReference type="Proteomes" id="UP000095767"/>
    </source>
</evidence>
<gene>
    <name evidence="3" type="ORF">BAE44_0005024</name>
</gene>
<dbReference type="Proteomes" id="UP000095767">
    <property type="component" value="Unassembled WGS sequence"/>
</dbReference>
<evidence type="ECO:0000259" key="2">
    <source>
        <dbReference type="Pfam" id="PF14368"/>
    </source>
</evidence>
<reference evidence="3 4" key="1">
    <citation type="submission" date="2016-09" db="EMBL/GenBank/DDBJ databases">
        <title>The draft genome of Dichanthelium oligosanthes: A C3 panicoid grass species.</title>
        <authorList>
            <person name="Studer A.J."/>
            <person name="Schnable J.C."/>
            <person name="Brutnell T.P."/>
        </authorList>
    </citation>
    <scope>NUCLEOTIDE SEQUENCE [LARGE SCALE GENOMIC DNA]</scope>
    <source>
        <strain evidence="4">cv. Kellogg 1175</strain>
        <tissue evidence="3">Leaf</tissue>
    </source>
</reference>
<comment type="caution">
    <text evidence="3">The sequence shown here is derived from an EMBL/GenBank/DDBJ whole genome shotgun (WGS) entry which is preliminary data.</text>
</comment>
<feature type="signal peptide" evidence="1">
    <location>
        <begin position="1"/>
        <end position="26"/>
    </location>
</feature>
<dbReference type="AlphaFoldDB" id="A0A1E5W981"/>
<feature type="chain" id="PRO_5009188961" description="Bifunctional inhibitor/plant lipid transfer protein/seed storage helical domain-containing protein" evidence="1">
    <location>
        <begin position="27"/>
        <end position="154"/>
    </location>
</feature>
<keyword evidence="1" id="KW-0732">Signal</keyword>
<feature type="domain" description="Bifunctional inhibitor/plant lipid transfer protein/seed storage helical" evidence="2">
    <location>
        <begin position="11"/>
        <end position="104"/>
    </location>
</feature>
<dbReference type="OrthoDB" id="654726at2759"/>
<accession>A0A1E5W981</accession>
<dbReference type="Pfam" id="PF14368">
    <property type="entry name" value="LTP_2"/>
    <property type="match status" value="1"/>
</dbReference>